<dbReference type="SUPFAM" id="SSF51064">
    <property type="entry name" value="Head domain of nucleotide exchange factor GrpE"/>
    <property type="match status" value="1"/>
</dbReference>
<dbReference type="GO" id="GO:0005737">
    <property type="term" value="C:cytoplasm"/>
    <property type="evidence" value="ECO:0007669"/>
    <property type="project" value="UniProtKB-SubCell"/>
</dbReference>
<dbReference type="Gene3D" id="2.30.22.10">
    <property type="entry name" value="Head domain of nucleotide exchange factor GrpE"/>
    <property type="match status" value="1"/>
</dbReference>
<dbReference type="PANTHER" id="PTHR21237:SF23">
    <property type="entry name" value="GRPE PROTEIN HOMOLOG, MITOCHONDRIAL"/>
    <property type="match status" value="1"/>
</dbReference>
<dbReference type="HAMAP" id="MF_01151">
    <property type="entry name" value="GrpE"/>
    <property type="match status" value="1"/>
</dbReference>
<dbReference type="Proteomes" id="UP000823635">
    <property type="component" value="Unassembled WGS sequence"/>
</dbReference>
<comment type="subcellular location">
    <subcellularLocation>
        <location evidence="3">Cytoplasm</location>
    </subcellularLocation>
</comment>
<dbReference type="EMBL" id="JADINB010000035">
    <property type="protein sequence ID" value="MBO8428592.1"/>
    <property type="molecule type" value="Genomic_DNA"/>
</dbReference>
<dbReference type="GO" id="GO:0051087">
    <property type="term" value="F:protein-folding chaperone binding"/>
    <property type="evidence" value="ECO:0007669"/>
    <property type="project" value="InterPro"/>
</dbReference>
<dbReference type="Pfam" id="PF01025">
    <property type="entry name" value="GrpE"/>
    <property type="match status" value="1"/>
</dbReference>
<feature type="compositionally biased region" description="Basic and acidic residues" evidence="5">
    <location>
        <begin position="1"/>
        <end position="24"/>
    </location>
</feature>
<comment type="subunit">
    <text evidence="3">Homodimer.</text>
</comment>
<dbReference type="PANTHER" id="PTHR21237">
    <property type="entry name" value="GRPE PROTEIN"/>
    <property type="match status" value="1"/>
</dbReference>
<evidence type="ECO:0000313" key="7">
    <source>
        <dbReference type="Proteomes" id="UP000823635"/>
    </source>
</evidence>
<keyword evidence="2 3" id="KW-0143">Chaperone</keyword>
<dbReference type="Gene3D" id="3.90.20.20">
    <property type="match status" value="1"/>
</dbReference>
<dbReference type="InterPro" id="IPR009012">
    <property type="entry name" value="GrpE_head"/>
</dbReference>
<reference evidence="6" key="2">
    <citation type="journal article" date="2021" name="PeerJ">
        <title>Extensive microbial diversity within the chicken gut microbiome revealed by metagenomics and culture.</title>
        <authorList>
            <person name="Gilroy R."/>
            <person name="Ravi A."/>
            <person name="Getino M."/>
            <person name="Pursley I."/>
            <person name="Horton D.L."/>
            <person name="Alikhan N.F."/>
            <person name="Baker D."/>
            <person name="Gharbi K."/>
            <person name="Hall N."/>
            <person name="Watson M."/>
            <person name="Adriaenssens E.M."/>
            <person name="Foster-Nyarko E."/>
            <person name="Jarju S."/>
            <person name="Secka A."/>
            <person name="Antonio M."/>
            <person name="Oren A."/>
            <person name="Chaudhuri R.R."/>
            <person name="La Ragione R."/>
            <person name="Hildebrand F."/>
            <person name="Pallen M.J."/>
        </authorList>
    </citation>
    <scope>NUCLEOTIDE SEQUENCE</scope>
    <source>
        <strain evidence="6">15467</strain>
    </source>
</reference>
<dbReference type="PRINTS" id="PR00773">
    <property type="entry name" value="GRPEPROTEIN"/>
</dbReference>
<comment type="caution">
    <text evidence="6">The sequence shown here is derived from an EMBL/GenBank/DDBJ whole genome shotgun (WGS) entry which is preliminary data.</text>
</comment>
<dbReference type="GO" id="GO:0006457">
    <property type="term" value="P:protein folding"/>
    <property type="evidence" value="ECO:0007669"/>
    <property type="project" value="InterPro"/>
</dbReference>
<keyword evidence="3" id="KW-0346">Stress response</keyword>
<organism evidence="6 7">
    <name type="scientific">Candidatus Egerieousia excrementavium</name>
    <dbReference type="NCBI Taxonomy" id="2840778"/>
    <lineage>
        <taxon>Bacteria</taxon>
        <taxon>Pseudomonadati</taxon>
        <taxon>Bacteroidota</taxon>
        <taxon>Bacteroidia</taxon>
        <taxon>Bacteroidales</taxon>
        <taxon>Candidatus Egerieousia</taxon>
    </lineage>
</organism>
<reference evidence="6" key="1">
    <citation type="submission" date="2020-10" db="EMBL/GenBank/DDBJ databases">
        <authorList>
            <person name="Gilroy R."/>
        </authorList>
    </citation>
    <scope>NUCLEOTIDE SEQUENCE</scope>
    <source>
        <strain evidence="6">15467</strain>
    </source>
</reference>
<evidence type="ECO:0000256" key="5">
    <source>
        <dbReference type="SAM" id="MobiDB-lite"/>
    </source>
</evidence>
<evidence type="ECO:0000256" key="3">
    <source>
        <dbReference type="HAMAP-Rule" id="MF_01151"/>
    </source>
</evidence>
<dbReference type="GO" id="GO:0042803">
    <property type="term" value="F:protein homodimerization activity"/>
    <property type="evidence" value="ECO:0007669"/>
    <property type="project" value="InterPro"/>
</dbReference>
<dbReference type="SUPFAM" id="SSF58014">
    <property type="entry name" value="Coiled-coil domain of nucleotide exchange factor GrpE"/>
    <property type="match status" value="1"/>
</dbReference>
<dbReference type="GO" id="GO:0000774">
    <property type="term" value="F:adenyl-nucleotide exchange factor activity"/>
    <property type="evidence" value="ECO:0007669"/>
    <property type="project" value="InterPro"/>
</dbReference>
<protein>
    <recommendedName>
        <fullName evidence="3">Protein GrpE</fullName>
    </recommendedName>
    <alternativeName>
        <fullName evidence="3">HSP-70 cofactor</fullName>
    </alternativeName>
</protein>
<dbReference type="CDD" id="cd00446">
    <property type="entry name" value="GrpE"/>
    <property type="match status" value="1"/>
</dbReference>
<evidence type="ECO:0000256" key="4">
    <source>
        <dbReference type="RuleBase" id="RU004478"/>
    </source>
</evidence>
<name>A0A9D9DKI0_9BACT</name>
<accession>A0A9D9DKI0</accession>
<comment type="similarity">
    <text evidence="1 3 4">Belongs to the GrpE family.</text>
</comment>
<dbReference type="InterPro" id="IPR000740">
    <property type="entry name" value="GrpE"/>
</dbReference>
<feature type="region of interest" description="Disordered" evidence="5">
    <location>
        <begin position="1"/>
        <end position="54"/>
    </location>
</feature>
<sequence length="207" mass="23518">MKRNKDKNEMEGKASQVQEKEQQKAEAQANEPGSQEESLAEETDAEAIHKDKNCEEIEKQLQEYKDKAAEANDKYVRMAAEFDNFRRRSARERLELINTASEDVIKGILPVLDDFERAVKVLRESESSAAAIEGTELIYNKLFSFLKSRGLSVIEAMGKELDTEFHEAVAQFPTDDKEKKNKIIDIVQQGYMLNGKVVRYAKVVVGV</sequence>
<dbReference type="GO" id="GO:0051082">
    <property type="term" value="F:unfolded protein binding"/>
    <property type="evidence" value="ECO:0007669"/>
    <property type="project" value="TreeGrafter"/>
</dbReference>
<evidence type="ECO:0000256" key="1">
    <source>
        <dbReference type="ARBA" id="ARBA00009054"/>
    </source>
</evidence>
<dbReference type="InterPro" id="IPR013805">
    <property type="entry name" value="GrpE_CC"/>
</dbReference>
<keyword evidence="3" id="KW-0963">Cytoplasm</keyword>
<proteinExistence type="inferred from homology"/>
<gene>
    <name evidence="3" type="primary">grpE</name>
    <name evidence="6" type="ORF">IAC68_01475</name>
</gene>
<dbReference type="AlphaFoldDB" id="A0A9D9DKI0"/>
<comment type="function">
    <text evidence="3">Participates actively in the response to hyperosmotic and heat shock by preventing the aggregation of stress-denatured proteins, in association with DnaK and GrpE. It is the nucleotide exchange factor for DnaK and may function as a thermosensor. Unfolded proteins bind initially to DnaJ; upon interaction with the DnaJ-bound protein, DnaK hydrolyzes its bound ATP, resulting in the formation of a stable complex. GrpE releases ADP from DnaK; ATP binding to DnaK triggers the release of the substrate protein, thus completing the reaction cycle. Several rounds of ATP-dependent interactions between DnaJ, DnaK and GrpE are required for fully efficient folding.</text>
</comment>
<evidence type="ECO:0000313" key="6">
    <source>
        <dbReference type="EMBL" id="MBO8428592.1"/>
    </source>
</evidence>
<evidence type="ECO:0000256" key="2">
    <source>
        <dbReference type="ARBA" id="ARBA00023186"/>
    </source>
</evidence>